<evidence type="ECO:0000313" key="16">
    <source>
        <dbReference type="EMBL" id="RKJ94823.1"/>
    </source>
</evidence>
<dbReference type="GO" id="GO:0005886">
    <property type="term" value="C:plasma membrane"/>
    <property type="evidence" value="ECO:0007669"/>
    <property type="project" value="UniProtKB-SubCell"/>
</dbReference>
<accession>A0A3A9IU95</accession>
<sequence>GTTRSIIFFSSDSPEMDEARFGFDPAQSTEIYFMGIQLLDRSWVIFTVLEWRWGLASGARSALGLFFALASVLLFAVATARSLALPIEKLAAAARRFGTDPQAPPIPAAGPSELRDTIEAFNAMQARIGRFVQDRTVMLAAISHDLRTPLTRMRLLAEFVDEPQQEKMFRYVDEMQEMIDSALAFFRDDASQEPFTRFDLPQLLNSIIDDYGDQG</sequence>
<evidence type="ECO:0000256" key="5">
    <source>
        <dbReference type="ARBA" id="ARBA00022519"/>
    </source>
</evidence>
<evidence type="ECO:0000256" key="12">
    <source>
        <dbReference type="ARBA" id="ARBA00023012"/>
    </source>
</evidence>
<dbReference type="PANTHER" id="PTHR44936:SF5">
    <property type="entry name" value="SENSOR HISTIDINE KINASE ENVZ"/>
    <property type="match status" value="1"/>
</dbReference>
<evidence type="ECO:0000256" key="9">
    <source>
        <dbReference type="ARBA" id="ARBA00022777"/>
    </source>
</evidence>
<dbReference type="InterPro" id="IPR036097">
    <property type="entry name" value="HisK_dim/P_sf"/>
</dbReference>
<dbReference type="InterPro" id="IPR050980">
    <property type="entry name" value="2C_sensor_his_kinase"/>
</dbReference>
<dbReference type="EMBL" id="RAQU01000535">
    <property type="protein sequence ID" value="RKJ94823.1"/>
    <property type="molecule type" value="Genomic_DNA"/>
</dbReference>
<keyword evidence="13 14" id="KW-0472">Membrane</keyword>
<comment type="caution">
    <text evidence="16">The sequence shown here is derived from an EMBL/GenBank/DDBJ whole genome shotgun (WGS) entry which is preliminary data.</text>
</comment>
<dbReference type="CDD" id="cd00082">
    <property type="entry name" value="HisKA"/>
    <property type="match status" value="1"/>
</dbReference>
<keyword evidence="8" id="KW-0547">Nucleotide-binding</keyword>
<evidence type="ECO:0000256" key="1">
    <source>
        <dbReference type="ARBA" id="ARBA00000085"/>
    </source>
</evidence>
<dbReference type="CDD" id="cd06225">
    <property type="entry name" value="HAMP"/>
    <property type="match status" value="1"/>
</dbReference>
<dbReference type="Pfam" id="PF00672">
    <property type="entry name" value="HAMP"/>
    <property type="match status" value="1"/>
</dbReference>
<evidence type="ECO:0000313" key="17">
    <source>
        <dbReference type="Proteomes" id="UP000278036"/>
    </source>
</evidence>
<feature type="non-terminal residue" evidence="16">
    <location>
        <position position="215"/>
    </location>
</feature>
<evidence type="ECO:0000256" key="4">
    <source>
        <dbReference type="ARBA" id="ARBA00022475"/>
    </source>
</evidence>
<dbReference type="InterPro" id="IPR003660">
    <property type="entry name" value="HAMP_dom"/>
</dbReference>
<organism evidence="16 17">
    <name type="scientific">Teichococcus wenyumeiae</name>
    <dbReference type="NCBI Taxonomy" id="2478470"/>
    <lineage>
        <taxon>Bacteria</taxon>
        <taxon>Pseudomonadati</taxon>
        <taxon>Pseudomonadota</taxon>
        <taxon>Alphaproteobacteria</taxon>
        <taxon>Acetobacterales</taxon>
        <taxon>Roseomonadaceae</taxon>
        <taxon>Roseomonas</taxon>
    </lineage>
</organism>
<evidence type="ECO:0000256" key="2">
    <source>
        <dbReference type="ARBA" id="ARBA00004429"/>
    </source>
</evidence>
<evidence type="ECO:0000259" key="15">
    <source>
        <dbReference type="PROSITE" id="PS50885"/>
    </source>
</evidence>
<dbReference type="Proteomes" id="UP000278036">
    <property type="component" value="Unassembled WGS sequence"/>
</dbReference>
<keyword evidence="10" id="KW-0067">ATP-binding</keyword>
<dbReference type="PROSITE" id="PS50885">
    <property type="entry name" value="HAMP"/>
    <property type="match status" value="1"/>
</dbReference>
<evidence type="ECO:0000256" key="14">
    <source>
        <dbReference type="SAM" id="Phobius"/>
    </source>
</evidence>
<evidence type="ECO:0000256" key="6">
    <source>
        <dbReference type="ARBA" id="ARBA00022679"/>
    </source>
</evidence>
<feature type="non-terminal residue" evidence="16">
    <location>
        <position position="1"/>
    </location>
</feature>
<dbReference type="SUPFAM" id="SSF47384">
    <property type="entry name" value="Homodimeric domain of signal transducing histidine kinase"/>
    <property type="match status" value="1"/>
</dbReference>
<keyword evidence="5" id="KW-0997">Cell inner membrane</keyword>
<feature type="transmembrane region" description="Helical" evidence="14">
    <location>
        <begin position="61"/>
        <end position="80"/>
    </location>
</feature>
<dbReference type="SMART" id="SM00304">
    <property type="entry name" value="HAMP"/>
    <property type="match status" value="1"/>
</dbReference>
<dbReference type="EC" id="2.7.13.3" evidence="3"/>
<evidence type="ECO:0000256" key="3">
    <source>
        <dbReference type="ARBA" id="ARBA00012438"/>
    </source>
</evidence>
<dbReference type="InterPro" id="IPR003661">
    <property type="entry name" value="HisK_dim/P_dom"/>
</dbReference>
<dbReference type="Pfam" id="PF00512">
    <property type="entry name" value="HisKA"/>
    <property type="match status" value="1"/>
</dbReference>
<dbReference type="RefSeq" id="WP_120641333.1">
    <property type="nucleotide sequence ID" value="NZ_RAQU01000535.1"/>
</dbReference>
<dbReference type="PANTHER" id="PTHR44936">
    <property type="entry name" value="SENSOR PROTEIN CREC"/>
    <property type="match status" value="1"/>
</dbReference>
<evidence type="ECO:0000256" key="10">
    <source>
        <dbReference type="ARBA" id="ARBA00022840"/>
    </source>
</evidence>
<evidence type="ECO:0000256" key="8">
    <source>
        <dbReference type="ARBA" id="ARBA00022741"/>
    </source>
</evidence>
<keyword evidence="9" id="KW-0418">Kinase</keyword>
<dbReference type="Gene3D" id="1.10.287.130">
    <property type="match status" value="1"/>
</dbReference>
<comment type="catalytic activity">
    <reaction evidence="1">
        <text>ATP + protein L-histidine = ADP + protein N-phospho-L-histidine.</text>
        <dbReference type="EC" id="2.7.13.3"/>
    </reaction>
</comment>
<dbReference type="OrthoDB" id="9804645at2"/>
<feature type="domain" description="HAMP" evidence="15">
    <location>
        <begin position="81"/>
        <end position="133"/>
    </location>
</feature>
<evidence type="ECO:0000256" key="13">
    <source>
        <dbReference type="ARBA" id="ARBA00023136"/>
    </source>
</evidence>
<dbReference type="InParanoid" id="A0A3A9IU95"/>
<keyword evidence="6" id="KW-0808">Transferase</keyword>
<name>A0A3A9IU95_9PROT</name>
<dbReference type="GO" id="GO:0005524">
    <property type="term" value="F:ATP binding"/>
    <property type="evidence" value="ECO:0007669"/>
    <property type="project" value="UniProtKB-KW"/>
</dbReference>
<evidence type="ECO:0000256" key="11">
    <source>
        <dbReference type="ARBA" id="ARBA00022989"/>
    </source>
</evidence>
<gene>
    <name evidence="16" type="ORF">D6Z83_28595</name>
</gene>
<keyword evidence="11 14" id="KW-1133">Transmembrane helix</keyword>
<dbReference type="GO" id="GO:0000155">
    <property type="term" value="F:phosphorelay sensor kinase activity"/>
    <property type="evidence" value="ECO:0007669"/>
    <property type="project" value="InterPro"/>
</dbReference>
<protein>
    <recommendedName>
        <fullName evidence="3">histidine kinase</fullName>
        <ecNumber evidence="3">2.7.13.3</ecNumber>
    </recommendedName>
</protein>
<dbReference type="AlphaFoldDB" id="A0A3A9IU95"/>
<dbReference type="SMART" id="SM00388">
    <property type="entry name" value="HisKA"/>
    <property type="match status" value="1"/>
</dbReference>
<comment type="subcellular location">
    <subcellularLocation>
        <location evidence="2">Cell inner membrane</location>
        <topology evidence="2">Multi-pass membrane protein</topology>
    </subcellularLocation>
</comment>
<proteinExistence type="predicted"/>
<evidence type="ECO:0000256" key="7">
    <source>
        <dbReference type="ARBA" id="ARBA00022692"/>
    </source>
</evidence>
<keyword evidence="12" id="KW-0902">Two-component regulatory system</keyword>
<reference evidence="16 17" key="1">
    <citation type="submission" date="2018-09" db="EMBL/GenBank/DDBJ databases">
        <title>Roseomonas sp. nov., isolated from feces of Tibetan antelopes in the Qinghai-Tibet plateau, China.</title>
        <authorList>
            <person name="Tian Z."/>
        </authorList>
    </citation>
    <scope>NUCLEOTIDE SEQUENCE [LARGE SCALE GENOMIC DNA]</scope>
    <source>
        <strain evidence="16 17">Z24</strain>
    </source>
</reference>
<keyword evidence="7 14" id="KW-0812">Transmembrane</keyword>
<keyword evidence="4" id="KW-1003">Cell membrane</keyword>